<evidence type="ECO:0000259" key="7">
    <source>
        <dbReference type="PROSITE" id="PS50115"/>
    </source>
</evidence>
<dbReference type="GO" id="GO:0005096">
    <property type="term" value="F:GTPase activator activity"/>
    <property type="evidence" value="ECO:0007669"/>
    <property type="project" value="UniProtKB-KW"/>
</dbReference>
<dbReference type="PROSITE" id="PS50115">
    <property type="entry name" value="ARFGAP"/>
    <property type="match status" value="1"/>
</dbReference>
<protein>
    <recommendedName>
        <fullName evidence="7">Arf-GAP domain-containing protein</fullName>
    </recommendedName>
</protein>
<evidence type="ECO:0000256" key="1">
    <source>
        <dbReference type="ARBA" id="ARBA00022468"/>
    </source>
</evidence>
<dbReference type="Proteomes" id="UP000515788">
    <property type="component" value="Chromosome 2"/>
</dbReference>
<dbReference type="GeneID" id="59324691"/>
<dbReference type="PANTHER" id="PTHR45686:SF4">
    <property type="entry name" value="ADP-RIBOSYLATION FACTOR GTPASE ACTIVATING PROTEIN 3, ISOFORM H"/>
    <property type="match status" value="1"/>
</dbReference>
<organism evidence="8 9">
    <name type="scientific">Torulaspora globosa</name>
    <dbReference type="NCBI Taxonomy" id="48254"/>
    <lineage>
        <taxon>Eukaryota</taxon>
        <taxon>Fungi</taxon>
        <taxon>Dikarya</taxon>
        <taxon>Ascomycota</taxon>
        <taxon>Saccharomycotina</taxon>
        <taxon>Saccharomycetes</taxon>
        <taxon>Saccharomycetales</taxon>
        <taxon>Saccharomycetaceae</taxon>
        <taxon>Torulaspora</taxon>
    </lineage>
</organism>
<keyword evidence="4" id="KW-0862">Zinc</keyword>
<dbReference type="Pfam" id="PF01412">
    <property type="entry name" value="ArfGap"/>
    <property type="match status" value="1"/>
</dbReference>
<gene>
    <name evidence="8" type="ORF">HG536_0B04360</name>
</gene>
<evidence type="ECO:0000256" key="2">
    <source>
        <dbReference type="ARBA" id="ARBA00022723"/>
    </source>
</evidence>
<feature type="domain" description="Arf-GAP" evidence="7">
    <location>
        <begin position="54"/>
        <end position="176"/>
    </location>
</feature>
<evidence type="ECO:0000256" key="4">
    <source>
        <dbReference type="ARBA" id="ARBA00022833"/>
    </source>
</evidence>
<keyword evidence="1" id="KW-0343">GTPase activation</keyword>
<evidence type="ECO:0000256" key="5">
    <source>
        <dbReference type="PROSITE-ProRule" id="PRU00288"/>
    </source>
</evidence>
<sequence length="518" mass="57428">MCHEFSRLKWLCAKRETKAGQIELKSYSQHPGNSVRASMSGEEGEAFANKELTTQVFQRLASKLENRVCFDCGNKNPTWTSVPFGVMLCIQCSAVHRNLGVHITFVKSSNLDKWTVNNLRRFKLGGNHKARDYFLKNNGQQYLNTSNVDARVKYTSSVAKRYKEHLDKRVKKDSELYPSELVLLEDDLENGSSTDPSSLGGSKENSVEDFFSTFQKPASTPSAINNSRQGSSSPKVLTPSSTGGQASKTNPRSSLLAGSRKKTPSSGSGSKKHSILSSSRKPTRFTANKVDKSEADDLFEQYAKEAEQEKVEKQSAGFASSQRSKPTYKASKIGEESEDIFHSTKKDNSFLDDLDDNDDFKAPSGPVEELKPKFAKLGFGMTMNDADELAKQQKEQRTAKTGMNYTGKIAAKYGSQKAISSDQLFGRGSYDEDASNEAKQKLKSFDNATSISSSSYFGEEEASQTDEFGRQQSFGSQSNNNGFVDFHLGNEDDLQILKDAVEQGAQKLGNYLRDYLRK</sequence>
<proteinExistence type="predicted"/>
<dbReference type="GO" id="GO:0000139">
    <property type="term" value="C:Golgi membrane"/>
    <property type="evidence" value="ECO:0007669"/>
    <property type="project" value="GOC"/>
</dbReference>
<keyword evidence="3 5" id="KW-0863">Zinc-finger</keyword>
<dbReference type="InterPro" id="IPR037278">
    <property type="entry name" value="ARFGAP/RecO"/>
</dbReference>
<dbReference type="EMBL" id="CP059247">
    <property type="protein sequence ID" value="QLL31572.1"/>
    <property type="molecule type" value="Genomic_DNA"/>
</dbReference>
<evidence type="ECO:0000313" key="9">
    <source>
        <dbReference type="Proteomes" id="UP000515788"/>
    </source>
</evidence>
<dbReference type="OrthoDB" id="983479at2759"/>
<feature type="compositionally biased region" description="Polar residues" evidence="6">
    <location>
        <begin position="446"/>
        <end position="456"/>
    </location>
</feature>
<dbReference type="KEGG" id="tgb:HG536_0B04360"/>
<evidence type="ECO:0000256" key="3">
    <source>
        <dbReference type="ARBA" id="ARBA00022771"/>
    </source>
</evidence>
<dbReference type="GO" id="GO:0008270">
    <property type="term" value="F:zinc ion binding"/>
    <property type="evidence" value="ECO:0007669"/>
    <property type="project" value="UniProtKB-KW"/>
</dbReference>
<keyword evidence="9" id="KW-1185">Reference proteome</keyword>
<evidence type="ECO:0000256" key="6">
    <source>
        <dbReference type="SAM" id="MobiDB-lite"/>
    </source>
</evidence>
<dbReference type="PANTHER" id="PTHR45686">
    <property type="entry name" value="ADP-RIBOSYLATION FACTOR GTPASE ACTIVATING PROTEIN 3, ISOFORM H-RELATED"/>
    <property type="match status" value="1"/>
</dbReference>
<keyword evidence="2" id="KW-0479">Metal-binding</keyword>
<feature type="compositionally biased region" description="Low complexity" evidence="6">
    <location>
        <begin position="264"/>
        <end position="280"/>
    </location>
</feature>
<feature type="compositionally biased region" description="Basic and acidic residues" evidence="6">
    <location>
        <begin position="302"/>
        <end position="313"/>
    </location>
</feature>
<feature type="region of interest" description="Disordered" evidence="6">
    <location>
        <begin position="428"/>
        <end position="486"/>
    </location>
</feature>
<dbReference type="CDD" id="cd08831">
    <property type="entry name" value="ArfGap_ArfGap2_3_like"/>
    <property type="match status" value="1"/>
</dbReference>
<feature type="compositionally biased region" description="Polar residues" evidence="6">
    <location>
        <begin position="470"/>
        <end position="482"/>
    </location>
</feature>
<dbReference type="Gene3D" id="1.10.220.150">
    <property type="entry name" value="Arf GTPase activating protein"/>
    <property type="match status" value="1"/>
</dbReference>
<dbReference type="GO" id="GO:0048205">
    <property type="term" value="P:COPI coating of Golgi vesicle"/>
    <property type="evidence" value="ECO:0007669"/>
    <property type="project" value="TreeGrafter"/>
</dbReference>
<dbReference type="SMART" id="SM00105">
    <property type="entry name" value="ArfGap"/>
    <property type="match status" value="1"/>
</dbReference>
<feature type="region of interest" description="Disordered" evidence="6">
    <location>
        <begin position="216"/>
        <end position="336"/>
    </location>
</feature>
<dbReference type="PRINTS" id="PR00405">
    <property type="entry name" value="REVINTRACTNG"/>
</dbReference>
<dbReference type="RefSeq" id="XP_037138247.1">
    <property type="nucleotide sequence ID" value="XM_037282352.1"/>
</dbReference>
<dbReference type="AlphaFoldDB" id="A0A7G3ZDI6"/>
<dbReference type="SUPFAM" id="SSF57863">
    <property type="entry name" value="ArfGap/RecO-like zinc finger"/>
    <property type="match status" value="1"/>
</dbReference>
<feature type="compositionally biased region" description="Polar residues" evidence="6">
    <location>
        <begin position="216"/>
        <end position="253"/>
    </location>
</feature>
<dbReference type="InterPro" id="IPR001164">
    <property type="entry name" value="ArfGAP_dom"/>
</dbReference>
<name>A0A7G3ZDI6_9SACH</name>
<evidence type="ECO:0000313" key="8">
    <source>
        <dbReference type="EMBL" id="QLL31572.1"/>
    </source>
</evidence>
<accession>A0A7G3ZDI6</accession>
<dbReference type="InterPro" id="IPR038508">
    <property type="entry name" value="ArfGAP_dom_sf"/>
</dbReference>
<reference evidence="8 9" key="1">
    <citation type="submission" date="2020-06" db="EMBL/GenBank/DDBJ databases">
        <title>The yeast mating-type switching endonuclease HO is a domesticated member of an unorthodox homing genetic element family.</title>
        <authorList>
            <person name="Coughlan A.Y."/>
            <person name="Lombardi L."/>
            <person name="Braun-Galleani S."/>
            <person name="Martos A.R."/>
            <person name="Galeote V."/>
            <person name="Bigey F."/>
            <person name="Dequin S."/>
            <person name="Byrne K.P."/>
            <person name="Wolfe K.H."/>
        </authorList>
    </citation>
    <scope>NUCLEOTIDE SEQUENCE [LARGE SCALE GENOMIC DNA]</scope>
    <source>
        <strain evidence="8 9">CBS764</strain>
    </source>
</reference>